<dbReference type="InterPro" id="IPR043502">
    <property type="entry name" value="DNA/RNA_pol_sf"/>
</dbReference>
<reference evidence="2 3" key="1">
    <citation type="submission" date="2019-09" db="EMBL/GenBank/DDBJ databases">
        <title>Characterisation of the sponge microbiome using genome-centric metagenomics.</title>
        <authorList>
            <person name="Engelberts J.P."/>
            <person name="Robbins S.J."/>
            <person name="De Goeij J.M."/>
            <person name="Aranda M."/>
            <person name="Bell S.C."/>
            <person name="Webster N.S."/>
        </authorList>
    </citation>
    <scope>NUCLEOTIDE SEQUENCE [LARGE SCALE GENOMIC DNA]</scope>
    <source>
        <strain evidence="2">SB0662_bin_43</strain>
    </source>
</reference>
<evidence type="ECO:0000313" key="3">
    <source>
        <dbReference type="Proteomes" id="UP000449092"/>
    </source>
</evidence>
<dbReference type="CDD" id="cd01651">
    <property type="entry name" value="RT_G2_intron"/>
    <property type="match status" value="1"/>
</dbReference>
<dbReference type="EMBL" id="VXOY01000031">
    <property type="protein sequence ID" value="MYE38560.1"/>
    <property type="molecule type" value="Genomic_DNA"/>
</dbReference>
<feature type="domain" description="Reverse transcriptase" evidence="1">
    <location>
        <begin position="1"/>
        <end position="280"/>
    </location>
</feature>
<evidence type="ECO:0000259" key="1">
    <source>
        <dbReference type="PROSITE" id="PS50878"/>
    </source>
</evidence>
<comment type="caution">
    <text evidence="2">The sequence shown here is derived from an EMBL/GenBank/DDBJ whole genome shotgun (WGS) entry which is preliminary data.</text>
</comment>
<dbReference type="SUPFAM" id="SSF56672">
    <property type="entry name" value="DNA/RNA polymerases"/>
    <property type="match status" value="1"/>
</dbReference>
<dbReference type="PANTHER" id="PTHR34047:SF8">
    <property type="entry name" value="PROTEIN YKFC"/>
    <property type="match status" value="1"/>
</dbReference>
<accession>A0A845DA32</accession>
<proteinExistence type="predicted"/>
<dbReference type="Proteomes" id="UP000449092">
    <property type="component" value="Unassembled WGS sequence"/>
</dbReference>
<sequence length="349" mass="41063">MKVSKDIFNEIVSLENLVTAWEEFRINKGKKIDVQEFEFLLEQNLFSLHRDLIARRYTHAPYKGFYVRDPKVRHIHKASVRDRVLHHALFRVLNPIFEKTFIAHSFSCRVGKGTHKGVLAVEAMIRKESRNYTRQCFVLKCDVRKFFDSVDHTILIAILKKRIVDPDTMWLLEQVIQSFSAQQETLFSHQGIPIGNLTSQLFANVYMNEFDQFVKHEMKIKYYARYTDDFVVVSSNKTYLDGLIDPFTKFLEETLKLSLHPNKISIRSAGQGIDFLGYITLPHYRLVRNKTKHRIFRKLKSRVVQYRQGEIDKETLTQCLQSYLGVLSHANAHNLSNDLVNQYWFLLNE</sequence>
<dbReference type="PROSITE" id="PS50878">
    <property type="entry name" value="RT_POL"/>
    <property type="match status" value="1"/>
</dbReference>
<dbReference type="InterPro" id="IPR051083">
    <property type="entry name" value="GrpII_Intron_Splice-Mob/Def"/>
</dbReference>
<dbReference type="AlphaFoldDB" id="A0A845DA32"/>
<gene>
    <name evidence="2" type="ORF">F4X82_03535</name>
</gene>
<protein>
    <submittedName>
        <fullName evidence="2">RNA-dependent DNA polymerase</fullName>
    </submittedName>
</protein>
<name>A0A845DA32_9BACT</name>
<dbReference type="InterPro" id="IPR000477">
    <property type="entry name" value="RT_dom"/>
</dbReference>
<dbReference type="PANTHER" id="PTHR34047">
    <property type="entry name" value="NUCLEAR INTRON MATURASE 1, MITOCHONDRIAL-RELATED"/>
    <property type="match status" value="1"/>
</dbReference>
<dbReference type="Pfam" id="PF00078">
    <property type="entry name" value="RVT_1"/>
    <property type="match status" value="1"/>
</dbReference>
<organism evidence="2 3">
    <name type="scientific">Candidatus Spechtbacteria bacterium SB0662_bin_43</name>
    <dbReference type="NCBI Taxonomy" id="2604897"/>
    <lineage>
        <taxon>Bacteria</taxon>
        <taxon>Candidatus Spechtiibacteriota</taxon>
    </lineage>
</organism>
<evidence type="ECO:0000313" key="2">
    <source>
        <dbReference type="EMBL" id="MYE38560.1"/>
    </source>
</evidence>